<proteinExistence type="predicted"/>
<protein>
    <recommendedName>
        <fullName evidence="2">Cystatin domain-containing protein</fullName>
    </recommendedName>
</protein>
<evidence type="ECO:0000313" key="4">
    <source>
        <dbReference type="Proteomes" id="UP000001603"/>
    </source>
</evidence>
<feature type="signal peptide" evidence="1">
    <location>
        <begin position="1"/>
        <end position="19"/>
    </location>
</feature>
<organism evidence="3 4">
    <name type="scientific">Photobacterium angustum (strain S14 / CCUG 15956)</name>
    <name type="common">Vibrio sp. (strain S14 / CCUG 15956)</name>
    <dbReference type="NCBI Taxonomy" id="314292"/>
    <lineage>
        <taxon>Bacteria</taxon>
        <taxon>Pseudomonadati</taxon>
        <taxon>Pseudomonadota</taxon>
        <taxon>Gammaproteobacteria</taxon>
        <taxon>Vibrionales</taxon>
        <taxon>Vibrionaceae</taxon>
        <taxon>Photobacterium</taxon>
    </lineage>
</organism>
<dbReference type="PROSITE" id="PS51257">
    <property type="entry name" value="PROKAR_LIPOPROTEIN"/>
    <property type="match status" value="1"/>
</dbReference>
<dbReference type="InterPro" id="IPR000010">
    <property type="entry name" value="Cystatin_dom"/>
</dbReference>
<dbReference type="eggNOG" id="COG1574">
    <property type="taxonomic scope" value="Bacteria"/>
</dbReference>
<dbReference type="InterPro" id="IPR046350">
    <property type="entry name" value="Cystatin_sf"/>
</dbReference>
<dbReference type="InterPro" id="IPR018073">
    <property type="entry name" value="Prot_inh_cystat_CS"/>
</dbReference>
<feature type="domain" description="Cystatin" evidence="2">
    <location>
        <begin position="46"/>
        <end position="99"/>
    </location>
</feature>
<dbReference type="Proteomes" id="UP000001603">
    <property type="component" value="Unassembled WGS sequence"/>
</dbReference>
<dbReference type="SUPFAM" id="SSF54403">
    <property type="entry name" value="Cystatin/monellin"/>
    <property type="match status" value="1"/>
</dbReference>
<feature type="chain" id="PRO_5004198889" description="Cystatin domain-containing protein" evidence="1">
    <location>
        <begin position="20"/>
        <end position="130"/>
    </location>
</feature>
<gene>
    <name evidence="3" type="ORF">VAS14_16172</name>
</gene>
<dbReference type="AlphaFoldDB" id="Q1ZMA6"/>
<dbReference type="PROSITE" id="PS00287">
    <property type="entry name" value="CYSTATIN"/>
    <property type="match status" value="1"/>
</dbReference>
<dbReference type="Pfam" id="PF00031">
    <property type="entry name" value="Cystatin"/>
    <property type="match status" value="1"/>
</dbReference>
<dbReference type="OrthoDB" id="6196402at2"/>
<comment type="caution">
    <text evidence="3">The sequence shown here is derived from an EMBL/GenBank/DDBJ whole genome shotgun (WGS) entry which is preliminary data.</text>
</comment>
<evidence type="ECO:0000256" key="1">
    <source>
        <dbReference type="SAM" id="SignalP"/>
    </source>
</evidence>
<dbReference type="CDD" id="cd00042">
    <property type="entry name" value="CY"/>
    <property type="match status" value="1"/>
</dbReference>
<dbReference type="HOGENOM" id="CLU_159401_0_0_6"/>
<dbReference type="EMBL" id="AAOJ01000008">
    <property type="protein sequence ID" value="EAS63334.1"/>
    <property type="molecule type" value="Genomic_DNA"/>
</dbReference>
<accession>Q1ZMA6</accession>
<sequence>MNKKILLVALSSVALVACNSVSNVSSDKTNLQENCNLSHDIVGGWAQIDVTPDVLQAAKYAVKAIPGDHHLGKIYNVKQQVVAGVNYSITFSIENGDYYSAIIFRSLQNTYHVKDIKQVPSITSNCDSYK</sequence>
<dbReference type="Gene3D" id="3.10.450.10">
    <property type="match status" value="1"/>
</dbReference>
<evidence type="ECO:0000259" key="2">
    <source>
        <dbReference type="Pfam" id="PF00031"/>
    </source>
</evidence>
<reference evidence="3 4" key="1">
    <citation type="journal article" date="2009" name="Proc. Natl. Acad. Sci. U.S.A.">
        <title>The genomic basis of trophic strategy in marine bacteria.</title>
        <authorList>
            <person name="Lauro F.M."/>
            <person name="McDougald D."/>
            <person name="Thomas T."/>
            <person name="Williams T.J."/>
            <person name="Egan S."/>
            <person name="Rice S."/>
            <person name="DeMaere M.Z."/>
            <person name="Ting L."/>
            <person name="Ertan H."/>
            <person name="Johnson J."/>
            <person name="Ferriera S."/>
            <person name="Lapidus A."/>
            <person name="Anderson I."/>
            <person name="Kyrpides N."/>
            <person name="Munk A.C."/>
            <person name="Detter C."/>
            <person name="Han C.S."/>
            <person name="Brown M.V."/>
            <person name="Robb F.T."/>
            <person name="Kjelleberg S."/>
            <person name="Cavicchioli R."/>
        </authorList>
    </citation>
    <scope>NUCLEOTIDE SEQUENCE [LARGE SCALE GENOMIC DNA]</scope>
    <source>
        <strain evidence="3 4">S14</strain>
    </source>
</reference>
<dbReference type="GO" id="GO:0004869">
    <property type="term" value="F:cysteine-type endopeptidase inhibitor activity"/>
    <property type="evidence" value="ECO:0007669"/>
    <property type="project" value="InterPro"/>
</dbReference>
<dbReference type="RefSeq" id="WP_005366896.1">
    <property type="nucleotide sequence ID" value="NZ_CH902599.1"/>
</dbReference>
<evidence type="ECO:0000313" key="3">
    <source>
        <dbReference type="EMBL" id="EAS63334.1"/>
    </source>
</evidence>
<name>Q1ZMA6_PHOAS</name>
<keyword evidence="1" id="KW-0732">Signal</keyword>